<name>A0A378MZ29_MANHA</name>
<accession>A0A378MZ29</accession>
<evidence type="ECO:0000256" key="3">
    <source>
        <dbReference type="ARBA" id="ARBA00023002"/>
    </source>
</evidence>
<keyword evidence="4" id="KW-0786">Thiamine pyrophosphate</keyword>
<dbReference type="Gene3D" id="3.40.50.970">
    <property type="match status" value="1"/>
</dbReference>
<dbReference type="Pfam" id="PF00676">
    <property type="entry name" value="E1_dh"/>
    <property type="match status" value="1"/>
</dbReference>
<evidence type="ECO:0000259" key="5">
    <source>
        <dbReference type="Pfam" id="PF00676"/>
    </source>
</evidence>
<organism evidence="6 7">
    <name type="scientific">Mannheimia haemolytica</name>
    <name type="common">Pasteurella haemolytica</name>
    <dbReference type="NCBI Taxonomy" id="75985"/>
    <lineage>
        <taxon>Bacteria</taxon>
        <taxon>Pseudomonadati</taxon>
        <taxon>Pseudomonadota</taxon>
        <taxon>Gammaproteobacteria</taxon>
        <taxon>Pasteurellales</taxon>
        <taxon>Pasteurellaceae</taxon>
        <taxon>Mannheimia</taxon>
    </lineage>
</organism>
<dbReference type="InterPro" id="IPR011603">
    <property type="entry name" value="2oxoglutarate_DH_E1"/>
</dbReference>
<dbReference type="GO" id="GO:0004591">
    <property type="term" value="F:oxoglutarate dehydrogenase (succinyl-transferring) activity"/>
    <property type="evidence" value="ECO:0007669"/>
    <property type="project" value="UniProtKB-EC"/>
</dbReference>
<evidence type="ECO:0000256" key="1">
    <source>
        <dbReference type="ARBA" id="ARBA00001964"/>
    </source>
</evidence>
<sequence length="89" mass="9587">MTVHGDSAVAGQGVVQETLNMANVRGYKVGGTIRIVINNQIGFTTSNPNDTAPRILYDIAKMIQAPIIHVNVMIRKLLLCSENGCGISY</sequence>
<dbReference type="AlphaFoldDB" id="A0A378MZ29"/>
<dbReference type="EMBL" id="UGPN01000002">
    <property type="protein sequence ID" value="STY61461.1"/>
    <property type="molecule type" value="Genomic_DNA"/>
</dbReference>
<feature type="domain" description="Dehydrogenase E1 component" evidence="5">
    <location>
        <begin position="2"/>
        <end position="73"/>
    </location>
</feature>
<comment type="cofactor">
    <cofactor evidence="1">
        <name>thiamine diphosphate</name>
        <dbReference type="ChEBI" id="CHEBI:58937"/>
    </cofactor>
</comment>
<evidence type="ECO:0000256" key="2">
    <source>
        <dbReference type="ARBA" id="ARBA00012280"/>
    </source>
</evidence>
<reference evidence="6 7" key="1">
    <citation type="submission" date="2018-06" db="EMBL/GenBank/DDBJ databases">
        <authorList>
            <consortium name="Pathogen Informatics"/>
            <person name="Doyle S."/>
        </authorList>
    </citation>
    <scope>NUCLEOTIDE SEQUENCE [LARGE SCALE GENOMIC DNA]</scope>
    <source>
        <strain evidence="6 7">NCTC10638</strain>
    </source>
</reference>
<dbReference type="SUPFAM" id="SSF52518">
    <property type="entry name" value="Thiamin diphosphate-binding fold (THDP-binding)"/>
    <property type="match status" value="1"/>
</dbReference>
<dbReference type="GO" id="GO:0006099">
    <property type="term" value="P:tricarboxylic acid cycle"/>
    <property type="evidence" value="ECO:0007669"/>
    <property type="project" value="TreeGrafter"/>
</dbReference>
<evidence type="ECO:0000313" key="6">
    <source>
        <dbReference type="EMBL" id="STY61461.1"/>
    </source>
</evidence>
<protein>
    <recommendedName>
        <fullName evidence="2">oxoglutarate dehydrogenase (succinyl-transferring)</fullName>
        <ecNumber evidence="2">1.2.4.2</ecNumber>
    </recommendedName>
</protein>
<dbReference type="PANTHER" id="PTHR23152">
    <property type="entry name" value="2-OXOGLUTARATE DEHYDROGENASE"/>
    <property type="match status" value="1"/>
</dbReference>
<proteinExistence type="predicted"/>
<dbReference type="GO" id="GO:0045252">
    <property type="term" value="C:oxoglutarate dehydrogenase complex"/>
    <property type="evidence" value="ECO:0007669"/>
    <property type="project" value="TreeGrafter"/>
</dbReference>
<keyword evidence="3 6" id="KW-0560">Oxidoreductase</keyword>
<dbReference type="InterPro" id="IPR029061">
    <property type="entry name" value="THDP-binding"/>
</dbReference>
<dbReference type="GO" id="GO:0005829">
    <property type="term" value="C:cytosol"/>
    <property type="evidence" value="ECO:0007669"/>
    <property type="project" value="TreeGrafter"/>
</dbReference>
<dbReference type="EC" id="1.2.4.2" evidence="2"/>
<dbReference type="Proteomes" id="UP000254802">
    <property type="component" value="Unassembled WGS sequence"/>
</dbReference>
<dbReference type="GO" id="GO:0030976">
    <property type="term" value="F:thiamine pyrophosphate binding"/>
    <property type="evidence" value="ECO:0007669"/>
    <property type="project" value="InterPro"/>
</dbReference>
<evidence type="ECO:0000313" key="7">
    <source>
        <dbReference type="Proteomes" id="UP000254802"/>
    </source>
</evidence>
<evidence type="ECO:0000256" key="4">
    <source>
        <dbReference type="ARBA" id="ARBA00023052"/>
    </source>
</evidence>
<dbReference type="InterPro" id="IPR001017">
    <property type="entry name" value="DH_E1"/>
</dbReference>
<gene>
    <name evidence="6" type="primary">sucA_3</name>
    <name evidence="6" type="ORF">NCTC10638_02678</name>
</gene>
<dbReference type="PANTHER" id="PTHR23152:SF4">
    <property type="entry name" value="2-OXOADIPATE DEHYDROGENASE COMPLEX COMPONENT E1"/>
    <property type="match status" value="1"/>
</dbReference>